<dbReference type="EMBL" id="BT142946">
    <property type="protein sequence ID" value="AFK42740.1"/>
    <property type="molecule type" value="mRNA"/>
</dbReference>
<protein>
    <submittedName>
        <fullName evidence="1">Uncharacterized protein</fullName>
    </submittedName>
</protein>
<evidence type="ECO:0000313" key="1">
    <source>
        <dbReference type="EMBL" id="AFK42740.1"/>
    </source>
</evidence>
<reference evidence="1" key="1">
    <citation type="submission" date="2012-05" db="EMBL/GenBank/DDBJ databases">
        <authorList>
            <person name="Krishnakumar V."/>
            <person name="Cheung F."/>
            <person name="Xiao Y."/>
            <person name="Chan A."/>
            <person name="Moskal W.A."/>
            <person name="Town C.D."/>
        </authorList>
    </citation>
    <scope>NUCLEOTIDE SEQUENCE</scope>
</reference>
<organism evidence="1">
    <name type="scientific">Lotus japonicus</name>
    <name type="common">Lotus corniculatus var. japonicus</name>
    <dbReference type="NCBI Taxonomy" id="34305"/>
    <lineage>
        <taxon>Eukaryota</taxon>
        <taxon>Viridiplantae</taxon>
        <taxon>Streptophyta</taxon>
        <taxon>Embryophyta</taxon>
        <taxon>Tracheophyta</taxon>
        <taxon>Spermatophyta</taxon>
        <taxon>Magnoliopsida</taxon>
        <taxon>eudicotyledons</taxon>
        <taxon>Gunneridae</taxon>
        <taxon>Pentapetalae</taxon>
        <taxon>rosids</taxon>
        <taxon>fabids</taxon>
        <taxon>Fabales</taxon>
        <taxon>Fabaceae</taxon>
        <taxon>Papilionoideae</taxon>
        <taxon>50 kb inversion clade</taxon>
        <taxon>NPAAA clade</taxon>
        <taxon>Hologalegina</taxon>
        <taxon>robinioid clade</taxon>
        <taxon>Loteae</taxon>
        <taxon>Lotus</taxon>
    </lineage>
</organism>
<proteinExistence type="evidence at transcript level"/>
<accession>I3SR48</accession>
<dbReference type="AlphaFoldDB" id="I3SR48"/>
<name>I3SR48_LOTJA</name>
<sequence>MIIFRPRNILSELVMVLFLLLCMETRTNQLLLLTLIWL</sequence>